<evidence type="ECO:0000313" key="3">
    <source>
        <dbReference type="EMBL" id="OIQ69597.1"/>
    </source>
</evidence>
<dbReference type="InterPro" id="IPR029066">
    <property type="entry name" value="PLP-binding_barrel"/>
</dbReference>
<sequence>MDEFDRVFDGEDVAILVFVEVVDHARQGGGFARSGRPGHQHQATWLERELAEDLGRVQVFEGQHLARDGAEHGTRAARLIEGVDPETRQRGNLEGEIDLEEFLVVLALRVAHDVVHHGVHRLVVERLHIDAAHVAMHADHRWQPRRQMQIGSVVLDAESQQLRNVQAMSPPSMRVSWAILRSEWRFSAICRFRPTTRCCIPHFFHFVMPLADNLAAVRARIDNAARSAGRDPRSVALLAVSKTFGAAEVAQVAALGQRAFGENYVQEAVDKIVALRPNWPALEWHFIGPLQSNKTREVAAHFDWVQGIDRLKIAQRLSAQRPPGRGPLQVCIQVNVDGEASKSGVGPEEAGGLAQAVAALPNLRLRGLMCIPEPRPDLAAQREPFARLRALRDAIAAEHGLTLDTLSMGMSGDLEAAIAEGSTLVRVGTAIFGRRASPV</sequence>
<dbReference type="SUPFAM" id="SSF51419">
    <property type="entry name" value="PLP-binding barrel"/>
    <property type="match status" value="1"/>
</dbReference>
<evidence type="ECO:0000256" key="1">
    <source>
        <dbReference type="ARBA" id="ARBA00022898"/>
    </source>
</evidence>
<feature type="domain" description="Alanine racemase N-terminal" evidence="2">
    <location>
        <begin position="213"/>
        <end position="434"/>
    </location>
</feature>
<protein>
    <recommendedName>
        <fullName evidence="2">Alanine racemase N-terminal domain-containing protein</fullName>
    </recommendedName>
</protein>
<dbReference type="Pfam" id="PF01168">
    <property type="entry name" value="Ala_racemase_N"/>
    <property type="match status" value="1"/>
</dbReference>
<dbReference type="InterPro" id="IPR011078">
    <property type="entry name" value="PyrdxlP_homeostasis"/>
</dbReference>
<dbReference type="InterPro" id="IPR001608">
    <property type="entry name" value="Ala_racemase_N"/>
</dbReference>
<dbReference type="PANTHER" id="PTHR10146:SF14">
    <property type="entry name" value="PYRIDOXAL PHOSPHATE HOMEOSTASIS PROTEIN"/>
    <property type="match status" value="1"/>
</dbReference>
<organism evidence="3">
    <name type="scientific">mine drainage metagenome</name>
    <dbReference type="NCBI Taxonomy" id="410659"/>
    <lineage>
        <taxon>unclassified sequences</taxon>
        <taxon>metagenomes</taxon>
        <taxon>ecological metagenomes</taxon>
    </lineage>
</organism>
<proteinExistence type="inferred from homology"/>
<name>A0A1J5Q148_9ZZZZ</name>
<dbReference type="PANTHER" id="PTHR10146">
    <property type="entry name" value="PROLINE SYNTHETASE CO-TRANSCRIBED BACTERIAL HOMOLOG PROTEIN"/>
    <property type="match status" value="1"/>
</dbReference>
<dbReference type="Gene3D" id="3.20.20.10">
    <property type="entry name" value="Alanine racemase"/>
    <property type="match status" value="1"/>
</dbReference>
<keyword evidence="1" id="KW-0663">Pyridoxal phosphate</keyword>
<dbReference type="HAMAP" id="MF_02087">
    <property type="entry name" value="PLP_homeostasis"/>
    <property type="match status" value="1"/>
</dbReference>
<evidence type="ECO:0000259" key="2">
    <source>
        <dbReference type="Pfam" id="PF01168"/>
    </source>
</evidence>
<reference evidence="3" key="1">
    <citation type="submission" date="2016-10" db="EMBL/GenBank/DDBJ databases">
        <title>Sequence of Gallionella enrichment culture.</title>
        <authorList>
            <person name="Poehlein A."/>
            <person name="Muehling M."/>
            <person name="Daniel R."/>
        </authorList>
    </citation>
    <scope>NUCLEOTIDE SEQUENCE</scope>
</reference>
<dbReference type="GO" id="GO:0030170">
    <property type="term" value="F:pyridoxal phosphate binding"/>
    <property type="evidence" value="ECO:0007669"/>
    <property type="project" value="InterPro"/>
</dbReference>
<dbReference type="FunFam" id="3.20.20.10:FF:000018">
    <property type="entry name" value="Pyridoxal phosphate homeostasis protein"/>
    <property type="match status" value="1"/>
</dbReference>
<dbReference type="NCBIfam" id="TIGR00044">
    <property type="entry name" value="YggS family pyridoxal phosphate-dependent enzyme"/>
    <property type="match status" value="1"/>
</dbReference>
<comment type="caution">
    <text evidence="3">The sequence shown here is derived from an EMBL/GenBank/DDBJ whole genome shotgun (WGS) entry which is preliminary data.</text>
</comment>
<gene>
    <name evidence="3" type="ORF">GALL_488010</name>
</gene>
<dbReference type="PROSITE" id="PS01211">
    <property type="entry name" value="UPF0001"/>
    <property type="match status" value="1"/>
</dbReference>
<dbReference type="AlphaFoldDB" id="A0A1J5Q148"/>
<accession>A0A1J5Q148</accession>
<dbReference type="EMBL" id="MLJW01004638">
    <property type="protein sequence ID" value="OIQ69597.1"/>
    <property type="molecule type" value="Genomic_DNA"/>
</dbReference>
<dbReference type="CDD" id="cd06824">
    <property type="entry name" value="PLPDE_III_Yggs_like"/>
    <property type="match status" value="1"/>
</dbReference>